<dbReference type="AlphaFoldDB" id="A0A100VSZ1"/>
<sequence>MREDPKRSIASLVFIILVDHNDYIYEDKAVELKQWFERTIGFLKTQLHQLEYTVTLERRGQK</sequence>
<dbReference type="Proteomes" id="UP000069697">
    <property type="component" value="Unassembled WGS sequence"/>
</dbReference>
<comment type="caution">
    <text evidence="1">The sequence shown here is derived from an EMBL/GenBank/DDBJ whole genome shotgun (WGS) entry which is preliminary data.</text>
</comment>
<evidence type="ECO:0000313" key="1">
    <source>
        <dbReference type="EMBL" id="GAS85522.1"/>
    </source>
</evidence>
<name>A0A100VSZ1_PAEAM</name>
<accession>A0A100VSZ1</accession>
<protein>
    <submittedName>
        <fullName evidence="1">ATPase</fullName>
    </submittedName>
</protein>
<reference evidence="2" key="2">
    <citation type="submission" date="2016-01" db="EMBL/GenBank/DDBJ databases">
        <title>Draft Genome Sequence of Paenibacillus amylolyticus Heshi-A3 that Was Isolated from Fermented Rice Bran with Aging Salted Mackerel, Which Was Named Heshiko as Traditional Fermented Seafood in Japan.</title>
        <authorList>
            <person name="Akuzawa S."/>
            <person name="Nakagawa J."/>
            <person name="Kanekatsu T."/>
            <person name="Kubota E."/>
            <person name="Ohtake R."/>
            <person name="Suzuki T."/>
            <person name="Kanesaki Y."/>
        </authorList>
    </citation>
    <scope>NUCLEOTIDE SEQUENCE [LARGE SCALE GENOMIC DNA]</scope>
    <source>
        <strain evidence="2">Heshi-A3</strain>
    </source>
</reference>
<organism evidence="1 2">
    <name type="scientific">Paenibacillus amylolyticus</name>
    <dbReference type="NCBI Taxonomy" id="1451"/>
    <lineage>
        <taxon>Bacteria</taxon>
        <taxon>Bacillati</taxon>
        <taxon>Bacillota</taxon>
        <taxon>Bacilli</taxon>
        <taxon>Bacillales</taxon>
        <taxon>Paenibacillaceae</taxon>
        <taxon>Paenibacillus</taxon>
    </lineage>
</organism>
<dbReference type="EMBL" id="BCNV01000011">
    <property type="protein sequence ID" value="GAS85522.1"/>
    <property type="molecule type" value="Genomic_DNA"/>
</dbReference>
<reference evidence="1 2" key="1">
    <citation type="journal article" date="2016" name="Genome Announc.">
        <title>Draft Genome Sequence of Paenibacillus amylolyticus Heshi-A3, Isolated from Fermented Rice Bran in a Japanese Fermented Seafood Dish.</title>
        <authorList>
            <person name="Akuzawa S."/>
            <person name="Nagaoka J."/>
            <person name="Kanekatsu M."/>
            <person name="Kubota E."/>
            <person name="Ohtake R."/>
            <person name="Suzuki T."/>
            <person name="Kanesaki Y."/>
        </authorList>
    </citation>
    <scope>NUCLEOTIDE SEQUENCE [LARGE SCALE GENOMIC DNA]</scope>
    <source>
        <strain evidence="1 2">Heshi-A3</strain>
    </source>
</reference>
<evidence type="ECO:0000313" key="2">
    <source>
        <dbReference type="Proteomes" id="UP000069697"/>
    </source>
</evidence>
<gene>
    <name evidence="1" type="ORF">PAHA3_5656</name>
</gene>
<proteinExistence type="predicted"/>